<dbReference type="RefSeq" id="WP_243493954.1">
    <property type="nucleotide sequence ID" value="NZ_CP063361.1"/>
</dbReference>
<accession>A0ABY4AG66</accession>
<keyword evidence="2" id="KW-1185">Reference proteome</keyword>
<evidence type="ECO:0000313" key="2">
    <source>
        <dbReference type="Proteomes" id="UP000831532"/>
    </source>
</evidence>
<dbReference type="EMBL" id="CP063361">
    <property type="protein sequence ID" value="UOD32919.1"/>
    <property type="molecule type" value="Genomic_DNA"/>
</dbReference>
<name>A0ABY4AG66_9BURK</name>
<gene>
    <name evidence="1" type="ORF">INH39_15415</name>
</gene>
<organism evidence="1 2">
    <name type="scientific">Massilia violaceinigra</name>
    <dbReference type="NCBI Taxonomy" id="2045208"/>
    <lineage>
        <taxon>Bacteria</taxon>
        <taxon>Pseudomonadati</taxon>
        <taxon>Pseudomonadota</taxon>
        <taxon>Betaproteobacteria</taxon>
        <taxon>Burkholderiales</taxon>
        <taxon>Oxalobacteraceae</taxon>
        <taxon>Telluria group</taxon>
        <taxon>Massilia</taxon>
    </lineage>
</organism>
<proteinExistence type="predicted"/>
<sequence length="130" mass="14291">MRKILQGADAVSNVVKSFDNLVDAWRLCETTKAIETSKRTQITAARDVQVKMIEENAAVLKLYLGGVFAERRHVIDGMFARLDRGLDSGNMELASEAINAIINVTQSSPLAGARELIADIRNPSVKHIEI</sequence>
<protein>
    <submittedName>
        <fullName evidence="1">Uncharacterized protein</fullName>
    </submittedName>
</protein>
<evidence type="ECO:0000313" key="1">
    <source>
        <dbReference type="EMBL" id="UOD32919.1"/>
    </source>
</evidence>
<dbReference type="Proteomes" id="UP000831532">
    <property type="component" value="Chromosome"/>
</dbReference>
<reference evidence="1 2" key="1">
    <citation type="submission" date="2020-10" db="EMBL/GenBank/DDBJ databases">
        <title>Genome analysis of Massilia species.</title>
        <authorList>
            <person name="Jung D.-H."/>
        </authorList>
    </citation>
    <scope>NUCLEOTIDE SEQUENCE [LARGE SCALE GENOMIC DNA]</scope>
    <source>
        <strain evidence="2">sipir</strain>
    </source>
</reference>